<comment type="caution">
    <text evidence="2">The sequence shown here is derived from an EMBL/GenBank/DDBJ whole genome shotgun (WGS) entry which is preliminary data.</text>
</comment>
<gene>
    <name evidence="2" type="ORF">FJZ47_01615</name>
</gene>
<dbReference type="Pfam" id="PF05685">
    <property type="entry name" value="Uma2"/>
    <property type="match status" value="1"/>
</dbReference>
<sequence>MTPSFEHERLNWLLADIVQAIAFGTNLPIEHAGSTDFQRADVERGFQPDSCFYLGDHVAVIHGQQRLDMSIDPPPDLVVEVDVTNRSLYTLPLYAAIGVPEVWRFDSAHIILYRLGGATYQEVPSITVLAGVSAADLLRFVQLAYEMPRKAWFFHMMQWAESL</sequence>
<keyword evidence="2" id="KW-0540">Nuclease</keyword>
<keyword evidence="2" id="KW-0378">Hydrolase</keyword>
<dbReference type="GO" id="GO:0004519">
    <property type="term" value="F:endonuclease activity"/>
    <property type="evidence" value="ECO:0007669"/>
    <property type="project" value="UniProtKB-KW"/>
</dbReference>
<evidence type="ECO:0000313" key="2">
    <source>
        <dbReference type="EMBL" id="MBM3222490.1"/>
    </source>
</evidence>
<dbReference type="InterPro" id="IPR011335">
    <property type="entry name" value="Restrct_endonuc-II-like"/>
</dbReference>
<evidence type="ECO:0000259" key="1">
    <source>
        <dbReference type="Pfam" id="PF05685"/>
    </source>
</evidence>
<dbReference type="PANTHER" id="PTHR47152">
    <property type="entry name" value="SLR2084 PROTEIN-RELATED"/>
    <property type="match status" value="1"/>
</dbReference>
<evidence type="ECO:0000313" key="3">
    <source>
        <dbReference type="Proteomes" id="UP000712673"/>
    </source>
</evidence>
<dbReference type="EMBL" id="VGLS01000024">
    <property type="protein sequence ID" value="MBM3222490.1"/>
    <property type="molecule type" value="Genomic_DNA"/>
</dbReference>
<proteinExistence type="predicted"/>
<name>A0A937VZG2_UNCTE</name>
<protein>
    <submittedName>
        <fullName evidence="2">Uma2 family endonuclease</fullName>
    </submittedName>
</protein>
<accession>A0A937VZG2</accession>
<reference evidence="2" key="1">
    <citation type="submission" date="2019-03" db="EMBL/GenBank/DDBJ databases">
        <title>Lake Tanganyika Metagenome-Assembled Genomes (MAGs).</title>
        <authorList>
            <person name="Tran P."/>
        </authorList>
    </citation>
    <scope>NUCLEOTIDE SEQUENCE</scope>
    <source>
        <strain evidence="2">K_DeepCast_65m_m2_066</strain>
    </source>
</reference>
<dbReference type="SUPFAM" id="SSF52980">
    <property type="entry name" value="Restriction endonuclease-like"/>
    <property type="match status" value="1"/>
</dbReference>
<feature type="domain" description="Putative restriction endonuclease" evidence="1">
    <location>
        <begin position="2"/>
        <end position="125"/>
    </location>
</feature>
<keyword evidence="2" id="KW-0255">Endonuclease</keyword>
<dbReference type="InterPro" id="IPR008538">
    <property type="entry name" value="Uma2"/>
</dbReference>
<dbReference type="CDD" id="cd06260">
    <property type="entry name" value="DUF820-like"/>
    <property type="match status" value="1"/>
</dbReference>
<dbReference type="AlphaFoldDB" id="A0A937VZG2"/>
<dbReference type="Proteomes" id="UP000712673">
    <property type="component" value="Unassembled WGS sequence"/>
</dbReference>
<dbReference type="Gene3D" id="3.90.1570.10">
    <property type="entry name" value="tt1808, chain A"/>
    <property type="match status" value="1"/>
</dbReference>
<dbReference type="InterPro" id="IPR012296">
    <property type="entry name" value="Nuclease_put_TT1808"/>
</dbReference>
<organism evidence="2 3">
    <name type="scientific">Tectimicrobiota bacterium</name>
    <dbReference type="NCBI Taxonomy" id="2528274"/>
    <lineage>
        <taxon>Bacteria</taxon>
        <taxon>Pseudomonadati</taxon>
        <taxon>Nitrospinota/Tectimicrobiota group</taxon>
        <taxon>Candidatus Tectimicrobiota</taxon>
    </lineage>
</organism>
<dbReference type="PANTHER" id="PTHR47152:SF2">
    <property type="entry name" value="SLR2084 PROTEIN"/>
    <property type="match status" value="1"/>
</dbReference>